<sequence length="153" mass="16431">MIDLPLSIHIIFSFLAAIGFAIFNCAPVVSLIPTGIIGTFGWVFYVLLNRAGLDVMTSNFLAASLVAICGELLARVMKKPSTVFVIPGVIPLIPGLGLYNTMFYLVQNNFNSAIATGTTTIFVGGSISLGVLVVSSIFRTYSILKYVKINHKP</sequence>
<dbReference type="GO" id="GO:0015744">
    <property type="term" value="P:succinate transport"/>
    <property type="evidence" value="ECO:0007669"/>
    <property type="project" value="TreeGrafter"/>
</dbReference>
<dbReference type="PANTHER" id="PTHR34390">
    <property type="entry name" value="UPF0442 PROTEIN YJJB-RELATED"/>
    <property type="match status" value="1"/>
</dbReference>
<dbReference type="OrthoDB" id="9810047at2"/>
<evidence type="ECO:0000313" key="10">
    <source>
        <dbReference type="EMBL" id="RDY26839.1"/>
    </source>
</evidence>
<dbReference type="GO" id="GO:0005886">
    <property type="term" value="C:plasma membrane"/>
    <property type="evidence" value="ECO:0007669"/>
    <property type="project" value="UniProtKB-SubCell"/>
</dbReference>
<evidence type="ECO:0000256" key="7">
    <source>
        <dbReference type="ARBA" id="ARBA00034125"/>
    </source>
</evidence>
<keyword evidence="5 8" id="KW-1133">Transmembrane helix</keyword>
<accession>A0A371J233</accession>
<comment type="subcellular location">
    <subcellularLocation>
        <location evidence="1">Cell membrane</location>
        <topology evidence="1">Multi-pass membrane protein</topology>
    </subcellularLocation>
</comment>
<feature type="transmembrane region" description="Helical" evidence="8">
    <location>
        <begin position="112"/>
        <end position="138"/>
    </location>
</feature>
<evidence type="ECO:0000256" key="4">
    <source>
        <dbReference type="ARBA" id="ARBA00022692"/>
    </source>
</evidence>
<dbReference type="EMBL" id="NOJY02000019">
    <property type="protein sequence ID" value="RDY26839.1"/>
    <property type="molecule type" value="Genomic_DNA"/>
</dbReference>
<dbReference type="AlphaFoldDB" id="A0A371J233"/>
<feature type="domain" description="Threonine/Serine exporter ThrE" evidence="9">
    <location>
        <begin position="10"/>
        <end position="137"/>
    </location>
</feature>
<evidence type="ECO:0000313" key="11">
    <source>
        <dbReference type="Proteomes" id="UP000215694"/>
    </source>
</evidence>
<evidence type="ECO:0000256" key="6">
    <source>
        <dbReference type="ARBA" id="ARBA00023136"/>
    </source>
</evidence>
<dbReference type="Proteomes" id="UP000215694">
    <property type="component" value="Unassembled WGS sequence"/>
</dbReference>
<evidence type="ECO:0000259" key="9">
    <source>
        <dbReference type="Pfam" id="PF12821"/>
    </source>
</evidence>
<dbReference type="InterPro" id="IPR024528">
    <property type="entry name" value="ThrE_2"/>
</dbReference>
<dbReference type="InterPro" id="IPR050539">
    <property type="entry name" value="ThrE_Dicarb/AminoAcid_Exp"/>
</dbReference>
<dbReference type="RefSeq" id="WP_094366749.1">
    <property type="nucleotide sequence ID" value="NZ_NOJY02000019.1"/>
</dbReference>
<feature type="transmembrane region" description="Helical" evidence="8">
    <location>
        <begin position="84"/>
        <end position="106"/>
    </location>
</feature>
<feature type="transmembrane region" description="Helical" evidence="8">
    <location>
        <begin position="6"/>
        <end position="23"/>
    </location>
</feature>
<protein>
    <submittedName>
        <fullName evidence="10">Threonine/serine exporter</fullName>
    </submittedName>
</protein>
<keyword evidence="4 8" id="KW-0812">Transmembrane</keyword>
<evidence type="ECO:0000256" key="1">
    <source>
        <dbReference type="ARBA" id="ARBA00004651"/>
    </source>
</evidence>
<comment type="similarity">
    <text evidence="7">Belongs to the ThrE exporter (TC 2.A.79) family.</text>
</comment>
<name>A0A371J233_9FIRM</name>
<dbReference type="PANTHER" id="PTHR34390:SF1">
    <property type="entry name" value="SUCCINATE TRANSPORTER SUBUNIT YJJB-RELATED"/>
    <property type="match status" value="1"/>
</dbReference>
<evidence type="ECO:0000256" key="5">
    <source>
        <dbReference type="ARBA" id="ARBA00022989"/>
    </source>
</evidence>
<organism evidence="10 11">
    <name type="scientific">Romboutsia weinsteinii</name>
    <dbReference type="NCBI Taxonomy" id="2020949"/>
    <lineage>
        <taxon>Bacteria</taxon>
        <taxon>Bacillati</taxon>
        <taxon>Bacillota</taxon>
        <taxon>Clostridia</taxon>
        <taxon>Peptostreptococcales</taxon>
        <taxon>Peptostreptococcaceae</taxon>
        <taxon>Romboutsia</taxon>
    </lineage>
</organism>
<proteinExistence type="inferred from homology"/>
<evidence type="ECO:0000256" key="3">
    <source>
        <dbReference type="ARBA" id="ARBA00022519"/>
    </source>
</evidence>
<evidence type="ECO:0000256" key="2">
    <source>
        <dbReference type="ARBA" id="ARBA00022475"/>
    </source>
</evidence>
<comment type="caution">
    <text evidence="10">The sequence shown here is derived from an EMBL/GenBank/DDBJ whole genome shotgun (WGS) entry which is preliminary data.</text>
</comment>
<feature type="transmembrane region" description="Helical" evidence="8">
    <location>
        <begin position="28"/>
        <end position="48"/>
    </location>
</feature>
<gene>
    <name evidence="10" type="ORF">CHL78_011605</name>
</gene>
<keyword evidence="2" id="KW-1003">Cell membrane</keyword>
<keyword evidence="6 8" id="KW-0472">Membrane</keyword>
<keyword evidence="11" id="KW-1185">Reference proteome</keyword>
<evidence type="ECO:0000256" key="8">
    <source>
        <dbReference type="SAM" id="Phobius"/>
    </source>
</evidence>
<reference evidence="10 11" key="1">
    <citation type="journal article" date="2017" name="Genome Announc.">
        <title>Draft Genome Sequence of Romboutsia weinsteinii sp. nov. Strain CCRI-19649(T) Isolated from Surface Water.</title>
        <authorList>
            <person name="Maheux A.F."/>
            <person name="Boudreau D.K."/>
            <person name="Berube E."/>
            <person name="Boissinot M."/>
            <person name="Cantin P."/>
            <person name="Raymond F."/>
            <person name="Corbeil J."/>
            <person name="Omar R.F."/>
            <person name="Bergeron M.G."/>
        </authorList>
    </citation>
    <scope>NUCLEOTIDE SEQUENCE [LARGE SCALE GENOMIC DNA]</scope>
    <source>
        <strain evidence="10 11">CCRI-19649</strain>
    </source>
</reference>
<dbReference type="Pfam" id="PF12821">
    <property type="entry name" value="ThrE_2"/>
    <property type="match status" value="1"/>
</dbReference>
<keyword evidence="3" id="KW-0997">Cell inner membrane</keyword>